<keyword evidence="4 7" id="KW-0812">Transmembrane</keyword>
<evidence type="ECO:0000256" key="3">
    <source>
        <dbReference type="ARBA" id="ARBA00022475"/>
    </source>
</evidence>
<dbReference type="AlphaFoldDB" id="A0A840D4R9"/>
<evidence type="ECO:0000256" key="4">
    <source>
        <dbReference type="ARBA" id="ARBA00022692"/>
    </source>
</evidence>
<gene>
    <name evidence="8" type="ORF">GGR06_001467</name>
</gene>
<keyword evidence="9" id="KW-1185">Reference proteome</keyword>
<evidence type="ECO:0000256" key="7">
    <source>
        <dbReference type="SAM" id="Phobius"/>
    </source>
</evidence>
<evidence type="ECO:0000313" key="8">
    <source>
        <dbReference type="EMBL" id="MBB4043685.1"/>
    </source>
</evidence>
<feature type="transmembrane region" description="Helical" evidence="7">
    <location>
        <begin position="56"/>
        <end position="77"/>
    </location>
</feature>
<comment type="caution">
    <text evidence="8">The sequence shown here is derived from an EMBL/GenBank/DDBJ whole genome shotgun (WGS) entry which is preliminary data.</text>
</comment>
<comment type="subcellular location">
    <subcellularLocation>
        <location evidence="1">Cell membrane</location>
        <topology evidence="1">Multi-pass membrane protein</topology>
    </subcellularLocation>
</comment>
<accession>A0A840D4R9</accession>
<feature type="transmembrane region" description="Helical" evidence="7">
    <location>
        <begin position="28"/>
        <end position="49"/>
    </location>
</feature>
<evidence type="ECO:0000256" key="5">
    <source>
        <dbReference type="ARBA" id="ARBA00022989"/>
    </source>
</evidence>
<dbReference type="PANTHER" id="PTHR33884">
    <property type="entry name" value="UPF0410 PROTEIN YMGE"/>
    <property type="match status" value="1"/>
</dbReference>
<dbReference type="PANTHER" id="PTHR33884:SF3">
    <property type="entry name" value="UPF0410 PROTEIN YMGE"/>
    <property type="match status" value="1"/>
</dbReference>
<reference evidence="8" key="1">
    <citation type="submission" date="2020-08" db="EMBL/GenBank/DDBJ databases">
        <title>Genomic Encyclopedia of Type Strains, Phase IV (KMG-IV): sequencing the most valuable type-strain genomes for metagenomic binning, comparative biology and taxonomic classification.</title>
        <authorList>
            <person name="Goeker M."/>
        </authorList>
    </citation>
    <scope>NUCLEOTIDE SEQUENCE [LARGE SCALE GENOMIC DNA]</scope>
    <source>
        <strain evidence="8">DSM 105720</strain>
    </source>
</reference>
<evidence type="ECO:0000256" key="6">
    <source>
        <dbReference type="ARBA" id="ARBA00023136"/>
    </source>
</evidence>
<evidence type="ECO:0000256" key="2">
    <source>
        <dbReference type="ARBA" id="ARBA00011006"/>
    </source>
</evidence>
<protein>
    <submittedName>
        <fullName evidence="8">Membrane protein YeaQ/YmgE (Transglycosylase-associated protein family)</fullName>
    </submittedName>
</protein>
<keyword evidence="5 7" id="KW-1133">Transmembrane helix</keyword>
<sequence>MSFIWFIVIGILAGFLAGKIIRGGGFGLIINLLLGIVGGVLGGWVFGLFGISTSSIVGSLITSTVGAILVLWIASLFSKPK</sequence>
<dbReference type="Proteomes" id="UP000560658">
    <property type="component" value="Unassembled WGS sequence"/>
</dbReference>
<evidence type="ECO:0000313" key="9">
    <source>
        <dbReference type="Proteomes" id="UP000560658"/>
    </source>
</evidence>
<dbReference type="InterPro" id="IPR007341">
    <property type="entry name" value="Transgly_assoc"/>
</dbReference>
<organism evidence="8 9">
    <name type="scientific">Bacteroides reticulotermitis</name>
    <dbReference type="NCBI Taxonomy" id="1133319"/>
    <lineage>
        <taxon>Bacteria</taxon>
        <taxon>Pseudomonadati</taxon>
        <taxon>Bacteroidota</taxon>
        <taxon>Bacteroidia</taxon>
        <taxon>Bacteroidales</taxon>
        <taxon>Bacteroidaceae</taxon>
        <taxon>Bacteroides</taxon>
    </lineage>
</organism>
<dbReference type="GO" id="GO:0005886">
    <property type="term" value="C:plasma membrane"/>
    <property type="evidence" value="ECO:0007669"/>
    <property type="project" value="UniProtKB-SubCell"/>
</dbReference>
<name>A0A840D4R9_9BACE</name>
<dbReference type="Pfam" id="PF04226">
    <property type="entry name" value="Transgly_assoc"/>
    <property type="match status" value="1"/>
</dbReference>
<proteinExistence type="inferred from homology"/>
<evidence type="ECO:0000256" key="1">
    <source>
        <dbReference type="ARBA" id="ARBA00004651"/>
    </source>
</evidence>
<keyword evidence="6 7" id="KW-0472">Membrane</keyword>
<dbReference type="RefSeq" id="WP_044165550.1">
    <property type="nucleotide sequence ID" value="NZ_JACIER010000004.1"/>
</dbReference>
<comment type="similarity">
    <text evidence="2">Belongs to the UPF0410 family.</text>
</comment>
<dbReference type="EMBL" id="JACIER010000004">
    <property type="protein sequence ID" value="MBB4043685.1"/>
    <property type="molecule type" value="Genomic_DNA"/>
</dbReference>
<keyword evidence="3" id="KW-1003">Cell membrane</keyword>